<proteinExistence type="predicted"/>
<dbReference type="AlphaFoldDB" id="A0A5J4TAL1"/>
<gene>
    <name evidence="1" type="ORF">EZS28_049244</name>
</gene>
<comment type="caution">
    <text evidence="1">The sequence shown here is derived from an EMBL/GenBank/DDBJ whole genome shotgun (WGS) entry which is preliminary data.</text>
</comment>
<dbReference type="EMBL" id="SNRW01034951">
    <property type="protein sequence ID" value="KAA6355229.1"/>
    <property type="molecule type" value="Genomic_DNA"/>
</dbReference>
<feature type="non-terminal residue" evidence="1">
    <location>
        <position position="1"/>
    </location>
</feature>
<protein>
    <submittedName>
        <fullName evidence="1">Uncharacterized protein</fullName>
    </submittedName>
</protein>
<evidence type="ECO:0000313" key="1">
    <source>
        <dbReference type="EMBL" id="KAA6355229.1"/>
    </source>
</evidence>
<sequence length="163" mass="19413">IIIIKELSRGSYGRVLQVSLKLMPEKEIVMKRLPFLEKQEKNKWIANFYPNNLAIFIHFFDLTSPISDRIRLQVFEIQHFLRLIRLSEHSDILVVVDVIHSLFNILTSGAETASHTEPHPHFDDLSFWNGIENIFQLFRRNLEKNYFNYGKMKQLIKFILNRQ</sequence>
<accession>A0A5J4TAL1</accession>
<reference evidence="1 2" key="1">
    <citation type="submission" date="2019-03" db="EMBL/GenBank/DDBJ databases">
        <title>Single cell metagenomics reveals metabolic interactions within the superorganism composed of flagellate Streblomastix strix and complex community of Bacteroidetes bacteria on its surface.</title>
        <authorList>
            <person name="Treitli S.C."/>
            <person name="Kolisko M."/>
            <person name="Husnik F."/>
            <person name="Keeling P."/>
            <person name="Hampl V."/>
        </authorList>
    </citation>
    <scope>NUCLEOTIDE SEQUENCE [LARGE SCALE GENOMIC DNA]</scope>
    <source>
        <strain evidence="1">ST1C</strain>
    </source>
</reference>
<dbReference type="Proteomes" id="UP000324800">
    <property type="component" value="Unassembled WGS sequence"/>
</dbReference>
<evidence type="ECO:0000313" key="2">
    <source>
        <dbReference type="Proteomes" id="UP000324800"/>
    </source>
</evidence>
<organism evidence="1 2">
    <name type="scientific">Streblomastix strix</name>
    <dbReference type="NCBI Taxonomy" id="222440"/>
    <lineage>
        <taxon>Eukaryota</taxon>
        <taxon>Metamonada</taxon>
        <taxon>Preaxostyla</taxon>
        <taxon>Oxymonadida</taxon>
        <taxon>Streblomastigidae</taxon>
        <taxon>Streblomastix</taxon>
    </lineage>
</organism>
<name>A0A5J4TAL1_9EUKA</name>